<dbReference type="GO" id="GO:0008233">
    <property type="term" value="F:peptidase activity"/>
    <property type="evidence" value="ECO:0007669"/>
    <property type="project" value="UniProtKB-KW"/>
</dbReference>
<dbReference type="Pfam" id="PF01145">
    <property type="entry name" value="Band_7"/>
    <property type="match status" value="1"/>
</dbReference>
<dbReference type="RefSeq" id="WP_430980938.1">
    <property type="nucleotide sequence ID" value="NZ_JAGRQC010000003.1"/>
</dbReference>
<proteinExistence type="inferred from homology"/>
<accession>A0A8T4IEU8</accession>
<dbReference type="NCBIfam" id="TIGR01933">
    <property type="entry name" value="hflK"/>
    <property type="match status" value="1"/>
</dbReference>
<evidence type="ECO:0000259" key="5">
    <source>
        <dbReference type="SMART" id="SM00244"/>
    </source>
</evidence>
<evidence type="ECO:0000256" key="2">
    <source>
        <dbReference type="ARBA" id="ARBA00006971"/>
    </source>
</evidence>
<dbReference type="GO" id="GO:0005886">
    <property type="term" value="C:plasma membrane"/>
    <property type="evidence" value="ECO:0007669"/>
    <property type="project" value="InterPro"/>
</dbReference>
<feature type="transmembrane region" description="Helical" evidence="3">
    <location>
        <begin position="88"/>
        <end position="109"/>
    </location>
</feature>
<dbReference type="InterPro" id="IPR010201">
    <property type="entry name" value="HflK"/>
</dbReference>
<dbReference type="SMART" id="SM00244">
    <property type="entry name" value="PHB"/>
    <property type="match status" value="1"/>
</dbReference>
<comment type="subunit">
    <text evidence="3">HflC and HflK may interact to form a multimeric complex.</text>
</comment>
<dbReference type="InterPro" id="IPR043202">
    <property type="entry name" value="Band-7_stomatin-like"/>
</dbReference>
<evidence type="ECO:0000313" key="6">
    <source>
        <dbReference type="EMBL" id="MBR0553083.1"/>
    </source>
</evidence>
<gene>
    <name evidence="6" type="primary">hflK</name>
    <name evidence="6" type="ORF">J7S20_11250</name>
</gene>
<sequence>MGIFTGWFARAGALMNEGKGPWGSGGGNGGSDGDGGPRNPWQYPPQGKRGRGNVSSLDEFLKRARGSGGGGGGFGGPGGFQAPGGPRLWLIGAGVIVLLWLLLTSFHSIGPQQKGVVTFFGRYSGTLNPGIQFTLPAPINSVSKVDVQKIRTENFPEGNTPNLMLTGDQNIVDLSYQVLWKVSSPQDYLFQIANPQETVRAVAESAMREIVAEVTLDEAIGAGRSAIAERVQQRMQQLLNSYNAGVTVQDVAIKNSSPPAQVDDAFKAVTAAQQEAQANLNQARAYAQQVLASAQGEAAEFDKIYEQYRLAPEVTKRRLYYETMEKVLANTDKTIVEPDNVTPYLPIPQAAKRAGEPQVTSNGSKGGQGQ</sequence>
<feature type="compositionally biased region" description="Gly residues" evidence="4">
    <location>
        <begin position="20"/>
        <end position="36"/>
    </location>
</feature>
<feature type="domain" description="Band 7" evidence="5">
    <location>
        <begin position="104"/>
        <end position="270"/>
    </location>
</feature>
<dbReference type="EMBL" id="JAGRQC010000003">
    <property type="protein sequence ID" value="MBR0553083.1"/>
    <property type="molecule type" value="Genomic_DNA"/>
</dbReference>
<keyword evidence="6" id="KW-0645">Protease</keyword>
<dbReference type="GO" id="GO:0006508">
    <property type="term" value="P:proteolysis"/>
    <property type="evidence" value="ECO:0007669"/>
    <property type="project" value="UniProtKB-KW"/>
</dbReference>
<comment type="subcellular location">
    <subcellularLocation>
        <location evidence="1">Membrane</location>
        <topology evidence="1">Single-pass membrane protein</topology>
    </subcellularLocation>
</comment>
<feature type="region of interest" description="Disordered" evidence="4">
    <location>
        <begin position="348"/>
        <end position="370"/>
    </location>
</feature>
<comment type="similarity">
    <text evidence="2 3">Belongs to the band 7/mec-2 family. HflK subfamily.</text>
</comment>
<evidence type="ECO:0000313" key="7">
    <source>
        <dbReference type="Proteomes" id="UP000676996"/>
    </source>
</evidence>
<dbReference type="InterPro" id="IPR001107">
    <property type="entry name" value="Band_7"/>
</dbReference>
<comment type="function">
    <text evidence="3">HflC and HflK could encode or regulate a protease.</text>
</comment>
<evidence type="ECO:0000256" key="3">
    <source>
        <dbReference type="RuleBase" id="RU364113"/>
    </source>
</evidence>
<dbReference type="Proteomes" id="UP000676996">
    <property type="component" value="Unassembled WGS sequence"/>
</dbReference>
<protein>
    <recommendedName>
        <fullName evidence="3">Protein HflK</fullName>
    </recommendedName>
</protein>
<dbReference type="AlphaFoldDB" id="A0A8T4IEU8"/>
<keyword evidence="3" id="KW-1133">Transmembrane helix</keyword>
<organism evidence="6 7">
    <name type="scientific">Stakelama marina</name>
    <dbReference type="NCBI Taxonomy" id="2826939"/>
    <lineage>
        <taxon>Bacteria</taxon>
        <taxon>Pseudomonadati</taxon>
        <taxon>Pseudomonadota</taxon>
        <taxon>Alphaproteobacteria</taxon>
        <taxon>Sphingomonadales</taxon>
        <taxon>Sphingomonadaceae</taxon>
        <taxon>Stakelama</taxon>
    </lineage>
</organism>
<feature type="region of interest" description="Disordered" evidence="4">
    <location>
        <begin position="19"/>
        <end position="53"/>
    </location>
</feature>
<evidence type="ECO:0000256" key="1">
    <source>
        <dbReference type="ARBA" id="ARBA00004167"/>
    </source>
</evidence>
<dbReference type="Gene3D" id="3.30.479.30">
    <property type="entry name" value="Band 7 domain"/>
    <property type="match status" value="1"/>
</dbReference>
<dbReference type="InterPro" id="IPR036013">
    <property type="entry name" value="Band_7/SPFH_dom_sf"/>
</dbReference>
<keyword evidence="7" id="KW-1185">Reference proteome</keyword>
<name>A0A8T4IEU8_9SPHN</name>
<dbReference type="CDD" id="cd03404">
    <property type="entry name" value="SPFH_HflK"/>
    <property type="match status" value="1"/>
</dbReference>
<keyword evidence="3" id="KW-0472">Membrane</keyword>
<dbReference type="PANTHER" id="PTHR10264:SF19">
    <property type="entry name" value="AT06885P-RELATED"/>
    <property type="match status" value="1"/>
</dbReference>
<keyword evidence="3" id="KW-0812">Transmembrane</keyword>
<dbReference type="SUPFAM" id="SSF117892">
    <property type="entry name" value="Band 7/SPFH domain"/>
    <property type="match status" value="1"/>
</dbReference>
<reference evidence="6" key="1">
    <citation type="submission" date="2021-04" db="EMBL/GenBank/DDBJ databases">
        <title>Ouciella asimina sp. nov., isolated from the surface seawater in the hydrothermal field of Okinawa Trough.</title>
        <authorList>
            <person name="Shuang W."/>
        </authorList>
    </citation>
    <scope>NUCLEOTIDE SEQUENCE</scope>
    <source>
        <strain evidence="6">LXI357</strain>
    </source>
</reference>
<evidence type="ECO:0000256" key="4">
    <source>
        <dbReference type="SAM" id="MobiDB-lite"/>
    </source>
</evidence>
<dbReference type="PANTHER" id="PTHR10264">
    <property type="entry name" value="BAND 7 PROTEIN-RELATED"/>
    <property type="match status" value="1"/>
</dbReference>
<comment type="caution">
    <text evidence="6">The sequence shown here is derived from an EMBL/GenBank/DDBJ whole genome shotgun (WGS) entry which is preliminary data.</text>
</comment>
<keyword evidence="6" id="KW-0378">Hydrolase</keyword>